<reference evidence="2" key="2">
    <citation type="submission" date="2022-01" db="EMBL/GenBank/DDBJ databases">
        <authorList>
            <person name="Yamashiro T."/>
            <person name="Shiraishi A."/>
            <person name="Satake H."/>
            <person name="Nakayama K."/>
        </authorList>
    </citation>
    <scope>NUCLEOTIDE SEQUENCE</scope>
</reference>
<name>A0ABQ4Y9X2_9ASTR</name>
<dbReference type="Proteomes" id="UP001151760">
    <property type="component" value="Unassembled WGS sequence"/>
</dbReference>
<accession>A0ABQ4Y9X2</accession>
<gene>
    <name evidence="2" type="ORF">Tco_0706769</name>
</gene>
<dbReference type="EMBL" id="BQNB010010193">
    <property type="protein sequence ID" value="GJS73928.1"/>
    <property type="molecule type" value="Genomic_DNA"/>
</dbReference>
<comment type="caution">
    <text evidence="2">The sequence shown here is derived from an EMBL/GenBank/DDBJ whole genome shotgun (WGS) entry which is preliminary data.</text>
</comment>
<proteinExistence type="predicted"/>
<evidence type="ECO:0000256" key="1">
    <source>
        <dbReference type="SAM" id="Coils"/>
    </source>
</evidence>
<evidence type="ECO:0008006" key="4">
    <source>
        <dbReference type="Google" id="ProtNLM"/>
    </source>
</evidence>
<evidence type="ECO:0000313" key="2">
    <source>
        <dbReference type="EMBL" id="GJS73928.1"/>
    </source>
</evidence>
<sequence>MSCAKEIEEILEIKVYEMGGDEEIFTFEPWRRDFDIKEPVYTELCHEFYATYKFDEMVTDGDLMSRKVIKFRLVGFETYFRGGLRNDDHSNVNQYWSEISSENGLILSRSSAGTIRKPILRVLQKMITYGLCQRTTGYDKVQRNELWLMSMFESKNQNGYANVAWFIARWLKRKGVGSQRESMICYGSLDTTTLKEMINSNGRFIAEEPAPGDPRVIVPRLLHHSISDLYDRIGRMEIQQGRLCTPKLFEEQPQQEKEYTRRKRKVELCRNSCSKATTELRFAEFENEELEEEIEEESEEEEEEDDLEYFNTFPTKEELEYHKYLVKNNRPPWIRAKARIRRIFLDGYGVLDVRIVFFRFLRLSSRMRAF</sequence>
<reference evidence="2" key="1">
    <citation type="journal article" date="2022" name="Int. J. Mol. Sci.">
        <title>Draft Genome of Tanacetum Coccineum: Genomic Comparison of Closely Related Tanacetum-Family Plants.</title>
        <authorList>
            <person name="Yamashiro T."/>
            <person name="Shiraishi A."/>
            <person name="Nakayama K."/>
            <person name="Satake H."/>
        </authorList>
    </citation>
    <scope>NUCLEOTIDE SEQUENCE</scope>
</reference>
<evidence type="ECO:0000313" key="3">
    <source>
        <dbReference type="Proteomes" id="UP001151760"/>
    </source>
</evidence>
<keyword evidence="1" id="KW-0175">Coiled coil</keyword>
<keyword evidence="3" id="KW-1185">Reference proteome</keyword>
<feature type="coiled-coil region" evidence="1">
    <location>
        <begin position="273"/>
        <end position="307"/>
    </location>
</feature>
<protein>
    <recommendedName>
        <fullName evidence="4">Aminotransferase-like plant mobile domain-containing protein</fullName>
    </recommendedName>
</protein>
<organism evidence="2 3">
    <name type="scientific">Tanacetum coccineum</name>
    <dbReference type="NCBI Taxonomy" id="301880"/>
    <lineage>
        <taxon>Eukaryota</taxon>
        <taxon>Viridiplantae</taxon>
        <taxon>Streptophyta</taxon>
        <taxon>Embryophyta</taxon>
        <taxon>Tracheophyta</taxon>
        <taxon>Spermatophyta</taxon>
        <taxon>Magnoliopsida</taxon>
        <taxon>eudicotyledons</taxon>
        <taxon>Gunneridae</taxon>
        <taxon>Pentapetalae</taxon>
        <taxon>asterids</taxon>
        <taxon>campanulids</taxon>
        <taxon>Asterales</taxon>
        <taxon>Asteraceae</taxon>
        <taxon>Asteroideae</taxon>
        <taxon>Anthemideae</taxon>
        <taxon>Anthemidinae</taxon>
        <taxon>Tanacetum</taxon>
    </lineage>
</organism>